<name>A0A9D4U721_ADICA</name>
<dbReference type="EMBL" id="JABFUD020000022">
    <property type="protein sequence ID" value="KAI5062537.1"/>
    <property type="molecule type" value="Genomic_DNA"/>
</dbReference>
<evidence type="ECO:0000313" key="1">
    <source>
        <dbReference type="EMBL" id="KAI5062537.1"/>
    </source>
</evidence>
<comment type="caution">
    <text evidence="1">The sequence shown here is derived from an EMBL/GenBank/DDBJ whole genome shotgun (WGS) entry which is preliminary data.</text>
</comment>
<dbReference type="AlphaFoldDB" id="A0A9D4U721"/>
<proteinExistence type="predicted"/>
<evidence type="ECO:0000313" key="2">
    <source>
        <dbReference type="Proteomes" id="UP000886520"/>
    </source>
</evidence>
<gene>
    <name evidence="1" type="ORF">GOP47_0023076</name>
</gene>
<keyword evidence="2" id="KW-1185">Reference proteome</keyword>
<organism evidence="1 2">
    <name type="scientific">Adiantum capillus-veneris</name>
    <name type="common">Maidenhair fern</name>
    <dbReference type="NCBI Taxonomy" id="13818"/>
    <lineage>
        <taxon>Eukaryota</taxon>
        <taxon>Viridiplantae</taxon>
        <taxon>Streptophyta</taxon>
        <taxon>Embryophyta</taxon>
        <taxon>Tracheophyta</taxon>
        <taxon>Polypodiopsida</taxon>
        <taxon>Polypodiidae</taxon>
        <taxon>Polypodiales</taxon>
        <taxon>Pteridineae</taxon>
        <taxon>Pteridaceae</taxon>
        <taxon>Vittarioideae</taxon>
        <taxon>Adiantum</taxon>
    </lineage>
</organism>
<protein>
    <submittedName>
        <fullName evidence="1">Uncharacterized protein</fullName>
    </submittedName>
</protein>
<sequence>MRSWSKRVCMKSQRKLWIRAHKKILKLLANQWSKLYKKKLARGLGNLALLIVLKSGSAFQKVLGDVDLSKNEVIDHGFLFFLADDMVVGGVLEEEAKVIERSELLSHEVVKDEVSKAMVDEAWQGESGMECILFEGSTIEDSLGTQVGWAIQEAPVVEDRLPKVGVMLLMDMLLKAALQVVLHDLQSSRDEKYAIESSLAGERLMMYGGNSSQVGVHACFLYEASVWILVVEDRCYAKLHERLVLGCTGTEIRLIMHVLWTHGFAQCHVFDPGGVCITVRRAYGFPFDPGGCYSQ</sequence>
<reference evidence="1" key="1">
    <citation type="submission" date="2021-01" db="EMBL/GenBank/DDBJ databases">
        <title>Adiantum capillus-veneris genome.</title>
        <authorList>
            <person name="Fang Y."/>
            <person name="Liao Q."/>
        </authorList>
    </citation>
    <scope>NUCLEOTIDE SEQUENCE</scope>
    <source>
        <strain evidence="1">H3</strain>
        <tissue evidence="1">Leaf</tissue>
    </source>
</reference>
<accession>A0A9D4U721</accession>
<dbReference type="Proteomes" id="UP000886520">
    <property type="component" value="Chromosome 22"/>
</dbReference>